<keyword evidence="6 9" id="KW-0479">Metal-binding</keyword>
<keyword evidence="12" id="KW-1185">Reference proteome</keyword>
<evidence type="ECO:0000256" key="7">
    <source>
        <dbReference type="ARBA" id="ARBA00022842"/>
    </source>
</evidence>
<accession>A0A1K1LBZ2</accession>
<keyword evidence="4 9" id="KW-0808">Transferase</keyword>
<evidence type="ECO:0000256" key="3">
    <source>
        <dbReference type="ARBA" id="ARBA00012461"/>
    </source>
</evidence>
<dbReference type="AlphaFoldDB" id="A0A1K1LBZ2"/>
<dbReference type="GO" id="GO:0046872">
    <property type="term" value="F:metal ion binding"/>
    <property type="evidence" value="ECO:0007669"/>
    <property type="project" value="UniProtKB-KW"/>
</dbReference>
<evidence type="ECO:0000313" key="11">
    <source>
        <dbReference type="EMBL" id="SFV72216.1"/>
    </source>
</evidence>
<dbReference type="KEGG" id="dpg:DESPIGER_0324"/>
<sequence>MTQQRKGILLAGGSGTRLYPLTRSISKQLMPVYDKPMIYYPLSVLMLAGIRDIAIISTPVHLPLFEDLLGDGRRWGCAFSYIEQPRPEGLAQAFLLAEDFLAGDPACLVLGDNIFFGHGLDALLRHAMAQGKGATVFGYHVTDPQRYGVVAFDAQGRATSIEEKPEEPRSNFAVTGLYFYDGDVVDMARQVRPSARGELEITDLNNMYLEKGLLQVELMGRGMAWLDTGTHDSLLAAANFVQTVQMRQGLKIACPEEIAWRKGYISADDVRALAHEMDKNQYGQYLYELVDMGGTAWK</sequence>
<dbReference type="SUPFAM" id="SSF53448">
    <property type="entry name" value="Nucleotide-diphospho-sugar transferases"/>
    <property type="match status" value="1"/>
</dbReference>
<dbReference type="InterPro" id="IPR029044">
    <property type="entry name" value="Nucleotide-diphossugar_trans"/>
</dbReference>
<dbReference type="RefSeq" id="WP_072332214.1">
    <property type="nucleotide sequence ID" value="NZ_CALJDE010000041.1"/>
</dbReference>
<evidence type="ECO:0000313" key="12">
    <source>
        <dbReference type="Proteomes" id="UP000186323"/>
    </source>
</evidence>
<dbReference type="InterPro" id="IPR005907">
    <property type="entry name" value="G1P_thy_trans_s"/>
</dbReference>
<evidence type="ECO:0000256" key="2">
    <source>
        <dbReference type="ARBA" id="ARBA00010480"/>
    </source>
</evidence>
<evidence type="ECO:0000256" key="6">
    <source>
        <dbReference type="ARBA" id="ARBA00022723"/>
    </source>
</evidence>
<evidence type="ECO:0000256" key="8">
    <source>
        <dbReference type="ARBA" id="ARBA00049336"/>
    </source>
</evidence>
<evidence type="ECO:0000256" key="1">
    <source>
        <dbReference type="ARBA" id="ARBA00001946"/>
    </source>
</evidence>
<dbReference type="Pfam" id="PF00483">
    <property type="entry name" value="NTP_transferase"/>
    <property type="match status" value="1"/>
</dbReference>
<keyword evidence="7 9" id="KW-0460">Magnesium</keyword>
<dbReference type="OrthoDB" id="9803871at2"/>
<dbReference type="NCBIfam" id="TIGR01207">
    <property type="entry name" value="rmlA"/>
    <property type="match status" value="1"/>
</dbReference>
<feature type="domain" description="Nucleotidyl transferase" evidence="10">
    <location>
        <begin position="6"/>
        <end position="242"/>
    </location>
</feature>
<dbReference type="EC" id="2.7.7.24" evidence="3 9"/>
<evidence type="ECO:0000256" key="9">
    <source>
        <dbReference type="RuleBase" id="RU003706"/>
    </source>
</evidence>
<dbReference type="FunFam" id="3.90.550.10:FF:000023">
    <property type="entry name" value="Glucose-1-phosphate thymidylyltransferase"/>
    <property type="match status" value="1"/>
</dbReference>
<name>A0A1K1LBZ2_9BACT</name>
<dbReference type="CDD" id="cd02538">
    <property type="entry name" value="G1P_TT_short"/>
    <property type="match status" value="1"/>
</dbReference>
<dbReference type="EMBL" id="LT630450">
    <property type="protein sequence ID" value="SFV72216.1"/>
    <property type="molecule type" value="Genomic_DNA"/>
</dbReference>
<evidence type="ECO:0000256" key="5">
    <source>
        <dbReference type="ARBA" id="ARBA00022695"/>
    </source>
</evidence>
<comment type="function">
    <text evidence="9">Catalyzes the formation of dTDP-glucose, from dTTP and glucose 1-phosphate, as well as its pyrophosphorolysis.</text>
</comment>
<protein>
    <recommendedName>
        <fullName evidence="3 9">Glucose-1-phosphate thymidylyltransferase</fullName>
        <ecNumber evidence="3 9">2.7.7.24</ecNumber>
    </recommendedName>
</protein>
<comment type="cofactor">
    <cofactor evidence="1">
        <name>Mg(2+)</name>
        <dbReference type="ChEBI" id="CHEBI:18420"/>
    </cofactor>
</comment>
<dbReference type="InterPro" id="IPR005835">
    <property type="entry name" value="NTP_transferase_dom"/>
</dbReference>
<dbReference type="PANTHER" id="PTHR43532">
    <property type="entry name" value="GLUCOSE-1-PHOSPHATE THYMIDYLYLTRANSFERASE"/>
    <property type="match status" value="1"/>
</dbReference>
<reference evidence="12" key="1">
    <citation type="submission" date="2016-10" db="EMBL/GenBank/DDBJ databases">
        <authorList>
            <person name="Wegmann U."/>
        </authorList>
    </citation>
    <scope>NUCLEOTIDE SEQUENCE [LARGE SCALE GENOMIC DNA]</scope>
</reference>
<dbReference type="PANTHER" id="PTHR43532:SF1">
    <property type="entry name" value="GLUCOSE-1-PHOSPHATE THYMIDYLYLTRANSFERASE 1"/>
    <property type="match status" value="1"/>
</dbReference>
<gene>
    <name evidence="11" type="ORF">DESPIGER_0324</name>
</gene>
<dbReference type="Gene3D" id="3.90.550.10">
    <property type="entry name" value="Spore Coat Polysaccharide Biosynthesis Protein SpsA, Chain A"/>
    <property type="match status" value="1"/>
</dbReference>
<evidence type="ECO:0000259" key="10">
    <source>
        <dbReference type="Pfam" id="PF00483"/>
    </source>
</evidence>
<dbReference type="GO" id="GO:0008879">
    <property type="term" value="F:glucose-1-phosphate thymidylyltransferase activity"/>
    <property type="evidence" value="ECO:0007669"/>
    <property type="project" value="UniProtKB-EC"/>
</dbReference>
<evidence type="ECO:0000256" key="4">
    <source>
        <dbReference type="ARBA" id="ARBA00022679"/>
    </source>
</evidence>
<comment type="catalytic activity">
    <reaction evidence="8 9">
        <text>dTTP + alpha-D-glucose 1-phosphate + H(+) = dTDP-alpha-D-glucose + diphosphate</text>
        <dbReference type="Rhea" id="RHEA:15225"/>
        <dbReference type="ChEBI" id="CHEBI:15378"/>
        <dbReference type="ChEBI" id="CHEBI:33019"/>
        <dbReference type="ChEBI" id="CHEBI:37568"/>
        <dbReference type="ChEBI" id="CHEBI:57477"/>
        <dbReference type="ChEBI" id="CHEBI:58601"/>
        <dbReference type="EC" id="2.7.7.24"/>
    </reaction>
</comment>
<proteinExistence type="inferred from homology"/>
<organism evidence="11 12">
    <name type="scientific">Desulfovibrio piger</name>
    <dbReference type="NCBI Taxonomy" id="901"/>
    <lineage>
        <taxon>Bacteria</taxon>
        <taxon>Pseudomonadati</taxon>
        <taxon>Thermodesulfobacteriota</taxon>
        <taxon>Desulfovibrionia</taxon>
        <taxon>Desulfovibrionales</taxon>
        <taxon>Desulfovibrionaceae</taxon>
        <taxon>Desulfovibrio</taxon>
    </lineage>
</organism>
<dbReference type="Proteomes" id="UP000186323">
    <property type="component" value="Chromosome I"/>
</dbReference>
<keyword evidence="5 9" id="KW-0548">Nucleotidyltransferase</keyword>
<comment type="similarity">
    <text evidence="2 9">Belongs to the glucose-1-phosphate thymidylyltransferase family.</text>
</comment>